<keyword evidence="2" id="KW-1185">Reference proteome</keyword>
<proteinExistence type="predicted"/>
<reference evidence="1 2" key="1">
    <citation type="submission" date="2020-06" db="EMBL/GenBank/DDBJ databases">
        <title>WGS assembly of Ceratodon purpureus strain R40.</title>
        <authorList>
            <person name="Carey S.B."/>
            <person name="Jenkins J."/>
            <person name="Shu S."/>
            <person name="Lovell J.T."/>
            <person name="Sreedasyam A."/>
            <person name="Maumus F."/>
            <person name="Tiley G.P."/>
            <person name="Fernandez-Pozo N."/>
            <person name="Barry K."/>
            <person name="Chen C."/>
            <person name="Wang M."/>
            <person name="Lipzen A."/>
            <person name="Daum C."/>
            <person name="Saski C.A."/>
            <person name="Payton A.C."/>
            <person name="Mcbreen J.C."/>
            <person name="Conrad R.E."/>
            <person name="Kollar L.M."/>
            <person name="Olsson S."/>
            <person name="Huttunen S."/>
            <person name="Landis J.B."/>
            <person name="Wickett N.J."/>
            <person name="Johnson M.G."/>
            <person name="Rensing S.A."/>
            <person name="Grimwood J."/>
            <person name="Schmutz J."/>
            <person name="Mcdaniel S.F."/>
        </authorList>
    </citation>
    <scope>NUCLEOTIDE SEQUENCE [LARGE SCALE GENOMIC DNA]</scope>
    <source>
        <strain evidence="1 2">R40</strain>
    </source>
</reference>
<dbReference type="PANTHER" id="PTHR31906">
    <property type="entry name" value="PLASTID-LIPID-ASSOCIATED PROTEIN 4, CHLOROPLASTIC-RELATED"/>
    <property type="match status" value="1"/>
</dbReference>
<comment type="caution">
    <text evidence="1">The sequence shown here is derived from an EMBL/GenBank/DDBJ whole genome shotgun (WGS) entry which is preliminary data.</text>
</comment>
<protein>
    <recommendedName>
        <fullName evidence="3">Plastid lipid-associated protein/fibrillin conserved domain-containing protein</fullName>
    </recommendedName>
</protein>
<dbReference type="Proteomes" id="UP000822688">
    <property type="component" value="Chromosome 11"/>
</dbReference>
<dbReference type="EMBL" id="CM026432">
    <property type="protein sequence ID" value="KAG0556902.1"/>
    <property type="molecule type" value="Genomic_DNA"/>
</dbReference>
<dbReference type="InterPro" id="IPR039633">
    <property type="entry name" value="PAP"/>
</dbReference>
<evidence type="ECO:0008006" key="3">
    <source>
        <dbReference type="Google" id="ProtNLM"/>
    </source>
</evidence>
<dbReference type="AlphaFoldDB" id="A0A8T0GID1"/>
<organism evidence="1 2">
    <name type="scientific">Ceratodon purpureus</name>
    <name type="common">Fire moss</name>
    <name type="synonym">Dicranum purpureum</name>
    <dbReference type="NCBI Taxonomy" id="3225"/>
    <lineage>
        <taxon>Eukaryota</taxon>
        <taxon>Viridiplantae</taxon>
        <taxon>Streptophyta</taxon>
        <taxon>Embryophyta</taxon>
        <taxon>Bryophyta</taxon>
        <taxon>Bryophytina</taxon>
        <taxon>Bryopsida</taxon>
        <taxon>Dicranidae</taxon>
        <taxon>Pseudoditrichales</taxon>
        <taxon>Ditrichaceae</taxon>
        <taxon>Ceratodon</taxon>
    </lineage>
</organism>
<sequence>MALFTAPPLLKPTSLLVNLSSPISRPLSIRCHGPSTSSSYSSMPGACYSRARRAGTVCVRAVENSSNATSTDITAERVRMKQELLSKLEETDGGITPEGMEIIGELQKLNPNPELRQVPELVNGCYQVVRSTFKGRAAADAGVFASMFTLGRASFGMFKPLKQDVIIEEGYNHVGQSYDNEYTLAFEISVKNREGESSEFLRGYLVNKGKYSFEPDSEKMMVRFLSSELRPVEGMKEEELRSWKQLFQEENPSMDERGWMSAELPGSDGYLFHLYLDDELRIHQGNFNNVFVMQRLPGPAIPA</sequence>
<name>A0A8T0GID1_CERPU</name>
<evidence type="ECO:0000313" key="2">
    <source>
        <dbReference type="Proteomes" id="UP000822688"/>
    </source>
</evidence>
<evidence type="ECO:0000313" key="1">
    <source>
        <dbReference type="EMBL" id="KAG0556902.1"/>
    </source>
</evidence>
<accession>A0A8T0GID1</accession>
<gene>
    <name evidence="1" type="ORF">KC19_11G087500</name>
</gene>